<feature type="region of interest" description="Disordered" evidence="1">
    <location>
        <begin position="53"/>
        <end position="79"/>
    </location>
</feature>
<gene>
    <name evidence="2" type="ORF">ZHAS_00014623</name>
</gene>
<sequence>MAPPVVPMTIQLKNAGASTNVEHQDRILFPRGKESQSIWGRARGREVKEKFNPSNIGANEHLPRDFGAAVAPERKRMVN</sequence>
<name>A0A084W8J6_ANOSI</name>
<organism evidence="2">
    <name type="scientific">Anopheles sinensis</name>
    <name type="common">Mosquito</name>
    <dbReference type="NCBI Taxonomy" id="74873"/>
    <lineage>
        <taxon>Eukaryota</taxon>
        <taxon>Metazoa</taxon>
        <taxon>Ecdysozoa</taxon>
        <taxon>Arthropoda</taxon>
        <taxon>Hexapoda</taxon>
        <taxon>Insecta</taxon>
        <taxon>Pterygota</taxon>
        <taxon>Neoptera</taxon>
        <taxon>Endopterygota</taxon>
        <taxon>Diptera</taxon>
        <taxon>Nematocera</taxon>
        <taxon>Culicoidea</taxon>
        <taxon>Culicidae</taxon>
        <taxon>Anophelinae</taxon>
        <taxon>Anopheles</taxon>
    </lineage>
</organism>
<reference evidence="3" key="2">
    <citation type="submission" date="2020-05" db="UniProtKB">
        <authorList>
            <consortium name="EnsemblMetazoa"/>
        </authorList>
    </citation>
    <scope>IDENTIFICATION</scope>
</reference>
<dbReference type="VEuPathDB" id="VectorBase:ASIC014623"/>
<dbReference type="EMBL" id="KE525319">
    <property type="protein sequence ID" value="KFB46540.1"/>
    <property type="molecule type" value="Genomic_DNA"/>
</dbReference>
<proteinExistence type="predicted"/>
<keyword evidence="4" id="KW-1185">Reference proteome</keyword>
<dbReference type="EMBL" id="ATLV01021481">
    <property type="status" value="NOT_ANNOTATED_CDS"/>
    <property type="molecule type" value="Genomic_DNA"/>
</dbReference>
<dbReference type="AlphaFoldDB" id="A0A084W8J6"/>
<dbReference type="EnsemblMetazoa" id="ASIC014623-RA">
    <property type="protein sequence ID" value="ASIC014623-PA"/>
    <property type="gene ID" value="ASIC014623"/>
</dbReference>
<evidence type="ECO:0000313" key="2">
    <source>
        <dbReference type="EMBL" id="KFB46540.1"/>
    </source>
</evidence>
<evidence type="ECO:0000256" key="1">
    <source>
        <dbReference type="SAM" id="MobiDB-lite"/>
    </source>
</evidence>
<reference evidence="2 4" key="1">
    <citation type="journal article" date="2014" name="BMC Genomics">
        <title>Genome sequence of Anopheles sinensis provides insight into genetics basis of mosquito competence for malaria parasites.</title>
        <authorList>
            <person name="Zhou D."/>
            <person name="Zhang D."/>
            <person name="Ding G."/>
            <person name="Shi L."/>
            <person name="Hou Q."/>
            <person name="Ye Y."/>
            <person name="Xu Y."/>
            <person name="Zhou H."/>
            <person name="Xiong C."/>
            <person name="Li S."/>
            <person name="Yu J."/>
            <person name="Hong S."/>
            <person name="Yu X."/>
            <person name="Zou P."/>
            <person name="Chen C."/>
            <person name="Chang X."/>
            <person name="Wang W."/>
            <person name="Lv Y."/>
            <person name="Sun Y."/>
            <person name="Ma L."/>
            <person name="Shen B."/>
            <person name="Zhu C."/>
        </authorList>
    </citation>
    <scope>NUCLEOTIDE SEQUENCE [LARGE SCALE GENOMIC DNA]</scope>
</reference>
<evidence type="ECO:0000313" key="4">
    <source>
        <dbReference type="Proteomes" id="UP000030765"/>
    </source>
</evidence>
<evidence type="ECO:0000313" key="3">
    <source>
        <dbReference type="EnsemblMetazoa" id="ASIC014623-PA"/>
    </source>
</evidence>
<dbReference type="Proteomes" id="UP000030765">
    <property type="component" value="Unassembled WGS sequence"/>
</dbReference>
<accession>A0A084W8J6</accession>
<protein>
    <submittedName>
        <fullName evidence="2 3">Uncharacterized protein</fullName>
    </submittedName>
</protein>